<protein>
    <submittedName>
        <fullName evidence="2">Uncharacterized protein</fullName>
    </submittedName>
</protein>
<dbReference type="EMBL" id="SHNP01000003">
    <property type="protein sequence ID" value="MCX2974073.1"/>
    <property type="molecule type" value="Genomic_DNA"/>
</dbReference>
<dbReference type="InterPro" id="IPR005625">
    <property type="entry name" value="PepSY-ass_TM"/>
</dbReference>
<keyword evidence="1" id="KW-0812">Transmembrane</keyword>
<keyword evidence="1" id="KW-0472">Membrane</keyword>
<gene>
    <name evidence="2" type="ORF">EYC87_10825</name>
</gene>
<evidence type="ECO:0000256" key="1">
    <source>
        <dbReference type="SAM" id="Phobius"/>
    </source>
</evidence>
<reference evidence="2" key="1">
    <citation type="submission" date="2019-02" db="EMBL/GenBank/DDBJ databases">
        <authorList>
            <person name="Li S.-H."/>
        </authorList>
    </citation>
    <scope>NUCLEOTIDE SEQUENCE</scope>
    <source>
        <strain evidence="2">IMCC8485</strain>
    </source>
</reference>
<keyword evidence="3" id="KW-1185">Reference proteome</keyword>
<keyword evidence="1" id="KW-1133">Transmembrane helix</keyword>
<accession>A0ABT3SVR2</accession>
<evidence type="ECO:0000313" key="2">
    <source>
        <dbReference type="EMBL" id="MCX2974073.1"/>
    </source>
</evidence>
<feature type="transmembrane region" description="Helical" evidence="1">
    <location>
        <begin position="174"/>
        <end position="195"/>
    </location>
</feature>
<comment type="caution">
    <text evidence="2">The sequence shown here is derived from an EMBL/GenBank/DDBJ whole genome shotgun (WGS) entry which is preliminary data.</text>
</comment>
<organism evidence="2 3">
    <name type="scientific">Candidatus Seongchinamella marina</name>
    <dbReference type="NCBI Taxonomy" id="2518990"/>
    <lineage>
        <taxon>Bacteria</taxon>
        <taxon>Pseudomonadati</taxon>
        <taxon>Pseudomonadota</taxon>
        <taxon>Gammaproteobacteria</taxon>
        <taxon>Cellvibrionales</taxon>
        <taxon>Halieaceae</taxon>
        <taxon>Seongchinamella</taxon>
    </lineage>
</organism>
<proteinExistence type="predicted"/>
<evidence type="ECO:0000313" key="3">
    <source>
        <dbReference type="Proteomes" id="UP001143307"/>
    </source>
</evidence>
<dbReference type="Proteomes" id="UP001143307">
    <property type="component" value="Unassembled WGS sequence"/>
</dbReference>
<name>A0ABT3SVR2_9GAMM</name>
<dbReference type="Pfam" id="PF03929">
    <property type="entry name" value="PepSY_TM"/>
    <property type="match status" value="1"/>
</dbReference>
<sequence length="201" mass="22460">MMTGKLHKWLGVILLLPLLGWCATGAIFLFQPGYGDAYKKLTPRYYSLPGLSIPSGRNEWLEVRQVQTVLGTHLLAKTKDGWQQYNADTMAKRGLPASADIKELLEDAISVDQKRYGESVAKSADGYVTASGVRLSFDWDTLSIEQYGKDRALIDALYDIHYLRWTGNRKVDNVVAIMGLCCLVLTTVLGVTLIFSRRSVR</sequence>